<dbReference type="PROSITE" id="PS00039">
    <property type="entry name" value="DEAD_ATP_HELICASE"/>
    <property type="match status" value="1"/>
</dbReference>
<keyword evidence="2" id="KW-0378">Hydrolase</keyword>
<feature type="domain" description="Helicase C-terminal" evidence="8">
    <location>
        <begin position="388"/>
        <end position="614"/>
    </location>
</feature>
<dbReference type="InterPro" id="IPR011545">
    <property type="entry name" value="DEAD/DEAH_box_helicase_dom"/>
</dbReference>
<dbReference type="AlphaFoldDB" id="A0A8T0JU23"/>
<dbReference type="InterPro" id="IPR001650">
    <property type="entry name" value="Helicase_C-like"/>
</dbReference>
<dbReference type="InterPro" id="IPR000629">
    <property type="entry name" value="RNA-helicase_DEAD-box_CS"/>
</dbReference>
<feature type="compositionally biased region" description="Basic residues" evidence="6">
    <location>
        <begin position="776"/>
        <end position="802"/>
    </location>
</feature>
<dbReference type="GO" id="GO:0005829">
    <property type="term" value="C:cytosol"/>
    <property type="evidence" value="ECO:0007669"/>
    <property type="project" value="TreeGrafter"/>
</dbReference>
<dbReference type="Pfam" id="PF00271">
    <property type="entry name" value="Helicase_C"/>
    <property type="match status" value="1"/>
</dbReference>
<evidence type="ECO:0000256" key="2">
    <source>
        <dbReference type="ARBA" id="ARBA00022801"/>
    </source>
</evidence>
<dbReference type="Proteomes" id="UP000743370">
    <property type="component" value="Unassembled WGS sequence"/>
</dbReference>
<feature type="coiled-coil region" evidence="5">
    <location>
        <begin position="650"/>
        <end position="690"/>
    </location>
</feature>
<evidence type="ECO:0000313" key="9">
    <source>
        <dbReference type="EMBL" id="KAG2380379.1"/>
    </source>
</evidence>
<evidence type="ECO:0000313" key="10">
    <source>
        <dbReference type="Proteomes" id="UP000743370"/>
    </source>
</evidence>
<dbReference type="EMBL" id="JABFOF010000009">
    <property type="protein sequence ID" value="KAG2380379.1"/>
    <property type="molecule type" value="Genomic_DNA"/>
</dbReference>
<reference evidence="9 10" key="1">
    <citation type="submission" date="2020-05" db="EMBL/GenBank/DDBJ databases">
        <title>Vigna angularis (adzuki bean) Var. LongXiaoDou No. 4 denovo assembly.</title>
        <authorList>
            <person name="Xiang H."/>
        </authorList>
    </citation>
    <scope>NUCLEOTIDE SEQUENCE [LARGE SCALE GENOMIC DNA]</scope>
    <source>
        <tissue evidence="9">Leaf</tissue>
    </source>
</reference>
<feature type="region of interest" description="Disordered" evidence="6">
    <location>
        <begin position="771"/>
        <end position="802"/>
    </location>
</feature>
<dbReference type="PANTHER" id="PTHR47959:SF24">
    <property type="entry name" value="ATP-DEPENDENT RNA HELICASE"/>
    <property type="match status" value="1"/>
</dbReference>
<dbReference type="Gene3D" id="3.40.50.300">
    <property type="entry name" value="P-loop containing nucleotide triphosphate hydrolases"/>
    <property type="match status" value="3"/>
</dbReference>
<evidence type="ECO:0000256" key="3">
    <source>
        <dbReference type="ARBA" id="ARBA00022806"/>
    </source>
</evidence>
<dbReference type="GO" id="GO:0003676">
    <property type="term" value="F:nucleic acid binding"/>
    <property type="evidence" value="ECO:0007669"/>
    <property type="project" value="InterPro"/>
</dbReference>
<dbReference type="GO" id="GO:0005524">
    <property type="term" value="F:ATP binding"/>
    <property type="evidence" value="ECO:0007669"/>
    <property type="project" value="UniProtKB-KW"/>
</dbReference>
<dbReference type="PROSITE" id="PS51192">
    <property type="entry name" value="HELICASE_ATP_BIND_1"/>
    <property type="match status" value="1"/>
</dbReference>
<dbReference type="InterPro" id="IPR014001">
    <property type="entry name" value="Helicase_ATP-bd"/>
</dbReference>
<comment type="caution">
    <text evidence="9">The sequence shown here is derived from an EMBL/GenBank/DDBJ whole genome shotgun (WGS) entry which is preliminary data.</text>
</comment>
<proteinExistence type="predicted"/>
<dbReference type="SMART" id="SM00490">
    <property type="entry name" value="HELICc"/>
    <property type="match status" value="1"/>
</dbReference>
<dbReference type="PANTHER" id="PTHR47959">
    <property type="entry name" value="ATP-DEPENDENT RNA HELICASE RHLE-RELATED"/>
    <property type="match status" value="1"/>
</dbReference>
<evidence type="ECO:0000256" key="1">
    <source>
        <dbReference type="ARBA" id="ARBA00022741"/>
    </source>
</evidence>
<dbReference type="GO" id="GO:0016787">
    <property type="term" value="F:hydrolase activity"/>
    <property type="evidence" value="ECO:0007669"/>
    <property type="project" value="UniProtKB-KW"/>
</dbReference>
<evidence type="ECO:0000256" key="4">
    <source>
        <dbReference type="ARBA" id="ARBA00022840"/>
    </source>
</evidence>
<sequence length="802" mass="90600">MNVNSFGKLIRGHLSRFNTQIGRCAPHSKGQALSASLLVLSAIKYKLGQQRHPVCSYYVVLSLESWFHVGTSWCGSSVIRINAGGLSLGASTIAYDAEQYNAKSVFCLPPLKARSRRRFVAVEDSPLSKAFPNWGSFVFFAVRVVKAEAEAQPGKSLRFKHLRLMRRKEEDEKEGGYGWLEKPGKYSPKGVLRALIIAPTRELALQVTDHLKAVAKYINVRVTPIVGGILAEKQERLLKAKPEIVVGTPGRLWELITLENSCLYLHSLSFFVLDEADRMVQSGHFKELQSIIDMLPMSNICTEDNSKNVQKGCVTVSSYQRKKRQTLVFSATVALSADFRKKLKRGSGQKKQSSTDGLNSIETLSERAGMRSNAAIIDLTNPSILAAKLEESFIECREEDKDAYLYYILTVHGQGRTIVFCTSIAALRHISSILRILGIDVWTLHAQMQQRARLKAKPDQIQQRVKDPWSGNLVKKELSLEDLQAREEGAQARRLVETRCRSDTGRVAREMHAPESRRRKAIDRFRENENGILVATDVAARGLDIPGVRTVVHYQLPHSAEVYVHRSGRTARASAEGCSIALISPKDTSKFASLCKSFSKDNFQRFPLENSYMPEVLKRLSLARQIDKITRKDSQVKAEKNWFDRNASSVELITENYDSEEEQVNKHKEIKASSRQLKKLQEELKMLISRPLQSKSFSHRYLAGSGVTPLMQEQLQQLARQKLSDHQGSSLGKKGKLVVIGQDCMDALQALRSGGEEVRMDIKELAGKQRNIENLKRKRKEEKKRLRDQRRKQKKKLKYGDE</sequence>
<dbReference type="Pfam" id="PF00270">
    <property type="entry name" value="DEAD"/>
    <property type="match status" value="1"/>
</dbReference>
<evidence type="ECO:0000259" key="7">
    <source>
        <dbReference type="PROSITE" id="PS51192"/>
    </source>
</evidence>
<keyword evidence="1" id="KW-0547">Nucleotide-binding</keyword>
<evidence type="ECO:0000259" key="8">
    <source>
        <dbReference type="PROSITE" id="PS51194"/>
    </source>
</evidence>
<gene>
    <name evidence="9" type="ORF">HKW66_Vig0171580</name>
</gene>
<dbReference type="SMART" id="SM00487">
    <property type="entry name" value="DEXDc"/>
    <property type="match status" value="1"/>
</dbReference>
<evidence type="ECO:0000256" key="6">
    <source>
        <dbReference type="SAM" id="MobiDB-lite"/>
    </source>
</evidence>
<dbReference type="GO" id="GO:0003724">
    <property type="term" value="F:RNA helicase activity"/>
    <property type="evidence" value="ECO:0007669"/>
    <property type="project" value="TreeGrafter"/>
</dbReference>
<organism evidence="9 10">
    <name type="scientific">Phaseolus angularis</name>
    <name type="common">Azuki bean</name>
    <name type="synonym">Vigna angularis</name>
    <dbReference type="NCBI Taxonomy" id="3914"/>
    <lineage>
        <taxon>Eukaryota</taxon>
        <taxon>Viridiplantae</taxon>
        <taxon>Streptophyta</taxon>
        <taxon>Embryophyta</taxon>
        <taxon>Tracheophyta</taxon>
        <taxon>Spermatophyta</taxon>
        <taxon>Magnoliopsida</taxon>
        <taxon>eudicotyledons</taxon>
        <taxon>Gunneridae</taxon>
        <taxon>Pentapetalae</taxon>
        <taxon>rosids</taxon>
        <taxon>fabids</taxon>
        <taxon>Fabales</taxon>
        <taxon>Fabaceae</taxon>
        <taxon>Papilionoideae</taxon>
        <taxon>50 kb inversion clade</taxon>
        <taxon>NPAAA clade</taxon>
        <taxon>indigoferoid/millettioid clade</taxon>
        <taxon>Phaseoleae</taxon>
        <taxon>Vigna</taxon>
    </lineage>
</organism>
<feature type="domain" description="Helicase ATP-binding" evidence="7">
    <location>
        <begin position="193"/>
        <end position="351"/>
    </location>
</feature>
<keyword evidence="5" id="KW-0175">Coiled coil</keyword>
<dbReference type="InterPro" id="IPR027417">
    <property type="entry name" value="P-loop_NTPase"/>
</dbReference>
<evidence type="ECO:0000256" key="5">
    <source>
        <dbReference type="SAM" id="Coils"/>
    </source>
</evidence>
<protein>
    <submittedName>
        <fullName evidence="9">DEAD-box ATP-dependent RNA helicase</fullName>
    </submittedName>
</protein>
<accession>A0A8T0JU23</accession>
<dbReference type="CDD" id="cd18787">
    <property type="entry name" value="SF2_C_DEAD"/>
    <property type="match status" value="1"/>
</dbReference>
<name>A0A8T0JU23_PHAAN</name>
<keyword evidence="4" id="KW-0067">ATP-binding</keyword>
<dbReference type="PROSITE" id="PS51194">
    <property type="entry name" value="HELICASE_CTER"/>
    <property type="match status" value="1"/>
</dbReference>
<dbReference type="SUPFAM" id="SSF52540">
    <property type="entry name" value="P-loop containing nucleoside triphosphate hydrolases"/>
    <property type="match status" value="2"/>
</dbReference>
<keyword evidence="3 9" id="KW-0347">Helicase</keyword>
<dbReference type="InterPro" id="IPR050079">
    <property type="entry name" value="DEAD_box_RNA_helicase"/>
</dbReference>